<evidence type="ECO:0000313" key="8">
    <source>
        <dbReference type="EMBL" id="KTW27025.1"/>
    </source>
</evidence>
<accession>A0A0W4ZF54</accession>
<dbReference type="SUPFAM" id="SSF57829">
    <property type="entry name" value="Zn-binding ribosomal proteins"/>
    <property type="match status" value="1"/>
</dbReference>
<dbReference type="InterPro" id="IPR011332">
    <property type="entry name" value="Ribosomal_zn-bd"/>
</dbReference>
<comment type="subcellular location">
    <subcellularLocation>
        <location evidence="1">Mitochondrion</location>
    </subcellularLocation>
</comment>
<evidence type="ECO:0000256" key="5">
    <source>
        <dbReference type="ARBA" id="ARBA00023128"/>
    </source>
</evidence>
<keyword evidence="6" id="KW-0687">Ribonucleoprotein</keyword>
<evidence type="ECO:0000313" key="9">
    <source>
        <dbReference type="Proteomes" id="UP000054454"/>
    </source>
</evidence>
<dbReference type="Pfam" id="PF01783">
    <property type="entry name" value="Ribosomal_L32p"/>
    <property type="match status" value="1"/>
</dbReference>
<evidence type="ECO:0000256" key="3">
    <source>
        <dbReference type="ARBA" id="ARBA00022946"/>
    </source>
</evidence>
<evidence type="ECO:0000256" key="4">
    <source>
        <dbReference type="ARBA" id="ARBA00022980"/>
    </source>
</evidence>
<comment type="caution">
    <text evidence="8">The sequence shown here is derived from an EMBL/GenBank/DDBJ whole genome shotgun (WGS) entry which is preliminary data.</text>
</comment>
<evidence type="ECO:0000256" key="6">
    <source>
        <dbReference type="ARBA" id="ARBA00023274"/>
    </source>
</evidence>
<dbReference type="AlphaFoldDB" id="A0A0W4ZF54"/>
<dbReference type="NCBIfam" id="TIGR01031">
    <property type="entry name" value="rpmF_bact"/>
    <property type="match status" value="1"/>
</dbReference>
<dbReference type="VEuPathDB" id="FungiDB:T552_02518"/>
<protein>
    <recommendedName>
        <fullName evidence="7">Large ribosomal subunit protein bL32m</fullName>
    </recommendedName>
</protein>
<dbReference type="GO" id="GO:0006412">
    <property type="term" value="P:translation"/>
    <property type="evidence" value="ECO:0007669"/>
    <property type="project" value="InterPro"/>
</dbReference>
<organism evidence="8 9">
    <name type="scientific">Pneumocystis carinii (strain B80)</name>
    <name type="common">Rat pneumocystis pneumonia agent</name>
    <name type="synonym">Pneumocystis carinii f. sp. carinii</name>
    <dbReference type="NCBI Taxonomy" id="1408658"/>
    <lineage>
        <taxon>Eukaryota</taxon>
        <taxon>Fungi</taxon>
        <taxon>Dikarya</taxon>
        <taxon>Ascomycota</taxon>
        <taxon>Taphrinomycotina</taxon>
        <taxon>Pneumocystomycetes</taxon>
        <taxon>Pneumocystaceae</taxon>
        <taxon>Pneumocystis</taxon>
    </lineage>
</organism>
<keyword evidence="3" id="KW-0809">Transit peptide</keyword>
<dbReference type="InterPro" id="IPR051991">
    <property type="entry name" value="Mitoribosomal_protein_bL32"/>
</dbReference>
<reference evidence="9" key="1">
    <citation type="journal article" date="2016" name="Nat. Commun.">
        <title>Genome analysis of three Pneumocystis species reveals adaptation mechanisms to life exclusively in mammalian hosts.</title>
        <authorList>
            <person name="Ma L."/>
            <person name="Chen Z."/>
            <person name="Huang D.W."/>
            <person name="Kutty G."/>
            <person name="Ishihara M."/>
            <person name="Wang H."/>
            <person name="Abouelleil A."/>
            <person name="Bishop L."/>
            <person name="Davey E."/>
            <person name="Deng R."/>
            <person name="Deng X."/>
            <person name="Fan L."/>
            <person name="Fantoni G."/>
            <person name="Fitzgerald M."/>
            <person name="Gogineni E."/>
            <person name="Goldberg J.M."/>
            <person name="Handley G."/>
            <person name="Hu X."/>
            <person name="Huber C."/>
            <person name="Jiao X."/>
            <person name="Jones K."/>
            <person name="Levin J.Z."/>
            <person name="Liu Y."/>
            <person name="Macdonald P."/>
            <person name="Melnikov A."/>
            <person name="Raley C."/>
            <person name="Sassi M."/>
            <person name="Sherman B.T."/>
            <person name="Song X."/>
            <person name="Sykes S."/>
            <person name="Tran B."/>
            <person name="Walsh L."/>
            <person name="Xia Y."/>
            <person name="Yang J."/>
            <person name="Young S."/>
            <person name="Zeng Q."/>
            <person name="Zheng X."/>
            <person name="Stephens R."/>
            <person name="Nusbaum C."/>
            <person name="Birren B.W."/>
            <person name="Azadi P."/>
            <person name="Lempicki R.A."/>
            <person name="Cuomo C.A."/>
            <person name="Kovacs J.A."/>
        </authorList>
    </citation>
    <scope>NUCLEOTIDE SEQUENCE [LARGE SCALE GENOMIC DNA]</scope>
    <source>
        <strain evidence="9">B80</strain>
    </source>
</reference>
<comment type="similarity">
    <text evidence="2">Belongs to the bacterial ribosomal protein bL32 family.</text>
</comment>
<evidence type="ECO:0000256" key="2">
    <source>
        <dbReference type="ARBA" id="ARBA00008560"/>
    </source>
</evidence>
<dbReference type="EMBL" id="LFVZ01000011">
    <property type="protein sequence ID" value="KTW27025.1"/>
    <property type="molecule type" value="Genomic_DNA"/>
</dbReference>
<dbReference type="InterPro" id="IPR002677">
    <property type="entry name" value="Ribosomal_bL32"/>
</dbReference>
<name>A0A0W4ZF54_PNEC8</name>
<gene>
    <name evidence="8" type="ORF">T552_02518</name>
</gene>
<dbReference type="GO" id="GO:0003735">
    <property type="term" value="F:structural constituent of ribosome"/>
    <property type="evidence" value="ECO:0007669"/>
    <property type="project" value="InterPro"/>
</dbReference>
<keyword evidence="4 8" id="KW-0689">Ribosomal protein</keyword>
<dbReference type="GeneID" id="28937258"/>
<dbReference type="Proteomes" id="UP000054454">
    <property type="component" value="Unassembled WGS sequence"/>
</dbReference>
<evidence type="ECO:0000256" key="1">
    <source>
        <dbReference type="ARBA" id="ARBA00004173"/>
    </source>
</evidence>
<dbReference type="OrthoDB" id="2014905at2759"/>
<sequence>MLLGFFGRIIEKYVYPEKMSWTGIFAGMGRYTGIIPIKYDYEMYFEPILWAAPKKKTSYSKKRMRQAGKGLKDIQHFSYCSSCGKKKLAHTLCIFCYKEVKEFIKSRFK</sequence>
<keyword evidence="5" id="KW-0496">Mitochondrion</keyword>
<dbReference type="RefSeq" id="XP_018225216.1">
    <property type="nucleotide sequence ID" value="XM_018371055.1"/>
</dbReference>
<dbReference type="PANTHER" id="PTHR21026">
    <property type="entry name" value="39S RIBOSOMAL PROTEIN L32, MITOCHONDRIAL"/>
    <property type="match status" value="1"/>
</dbReference>
<dbReference type="GO" id="GO:0005762">
    <property type="term" value="C:mitochondrial large ribosomal subunit"/>
    <property type="evidence" value="ECO:0007669"/>
    <property type="project" value="TreeGrafter"/>
</dbReference>
<dbReference type="PANTHER" id="PTHR21026:SF2">
    <property type="entry name" value="LARGE RIBOSOMAL SUBUNIT PROTEIN BL32M"/>
    <property type="match status" value="1"/>
</dbReference>
<keyword evidence="9" id="KW-1185">Reference proteome</keyword>
<proteinExistence type="inferred from homology"/>
<evidence type="ECO:0000256" key="7">
    <source>
        <dbReference type="ARBA" id="ARBA00039935"/>
    </source>
</evidence>